<feature type="domain" description="LUD" evidence="1">
    <location>
        <begin position="15"/>
        <end position="214"/>
    </location>
</feature>
<organism evidence="2 3">
    <name type="scientific">Acidaminobacter hydrogenoformans DSM 2784</name>
    <dbReference type="NCBI Taxonomy" id="1120920"/>
    <lineage>
        <taxon>Bacteria</taxon>
        <taxon>Bacillati</taxon>
        <taxon>Bacillota</taxon>
        <taxon>Clostridia</taxon>
        <taxon>Peptostreptococcales</taxon>
        <taxon>Acidaminobacteraceae</taxon>
        <taxon>Acidaminobacter</taxon>
    </lineage>
</organism>
<dbReference type="Pfam" id="PF02589">
    <property type="entry name" value="LUD_dom"/>
    <property type="match status" value="1"/>
</dbReference>
<dbReference type="PANTHER" id="PTHR36179">
    <property type="entry name" value="LUD_DOM DOMAIN-CONTAINING PROTEIN"/>
    <property type="match status" value="1"/>
</dbReference>
<evidence type="ECO:0000259" key="1">
    <source>
        <dbReference type="Pfam" id="PF02589"/>
    </source>
</evidence>
<evidence type="ECO:0000313" key="3">
    <source>
        <dbReference type="Proteomes" id="UP000199208"/>
    </source>
</evidence>
<dbReference type="Proteomes" id="UP000199208">
    <property type="component" value="Unassembled WGS sequence"/>
</dbReference>
<proteinExistence type="predicted"/>
<dbReference type="RefSeq" id="WP_207646464.1">
    <property type="nucleotide sequence ID" value="NZ_FMWL01000015.1"/>
</dbReference>
<name>A0A1G5S3I1_9FIRM</name>
<gene>
    <name evidence="2" type="ORF">SAMN03080599_02499</name>
</gene>
<reference evidence="2 3" key="1">
    <citation type="submission" date="2016-10" db="EMBL/GenBank/DDBJ databases">
        <authorList>
            <person name="de Groot N.N."/>
        </authorList>
    </citation>
    <scope>NUCLEOTIDE SEQUENCE [LARGE SCALE GENOMIC DNA]</scope>
    <source>
        <strain evidence="2 3">DSM 2784</strain>
    </source>
</reference>
<dbReference type="PANTHER" id="PTHR36179:SF2">
    <property type="entry name" value="LUD DOMAIN-CONTAINING PROTEIN"/>
    <property type="match status" value="1"/>
</dbReference>
<dbReference type="EMBL" id="FMWL01000015">
    <property type="protein sequence ID" value="SCZ80883.1"/>
    <property type="molecule type" value="Genomic_DNA"/>
</dbReference>
<accession>A0A1G5S3I1</accession>
<dbReference type="InterPro" id="IPR003741">
    <property type="entry name" value="LUD_dom"/>
</dbReference>
<keyword evidence="3" id="KW-1185">Reference proteome</keyword>
<dbReference type="STRING" id="1120920.SAMN03080599_02499"/>
<protein>
    <submittedName>
        <fullName evidence="2">Uncharacterized ACR, YkgG family COG1556</fullName>
    </submittedName>
</protein>
<dbReference type="InterPro" id="IPR009501">
    <property type="entry name" value="UCP020269"/>
</dbReference>
<evidence type="ECO:0000313" key="2">
    <source>
        <dbReference type="EMBL" id="SCZ80883.1"/>
    </source>
</evidence>
<dbReference type="AlphaFoldDB" id="A0A1G5S3I1"/>
<dbReference type="PIRSF" id="PIRSF020269">
    <property type="entry name" value="DUF1121"/>
    <property type="match status" value="1"/>
</dbReference>
<sequence length="220" mass="24657">MTKENLKPEMEEMLIEKTIGNLRKSNFEVWFAKDQKEAAEIFFKQIFKPLAPKVVGWGDSLTMLGLEVLPAVRATEGIQVIEAFEEGLTWREHIYNCKRALNADLFLTGTNAITAKGQLVNLDMVGNRVAGIAFGPRNVVIFAGVNKLVENLDEAFERIRNHAAPLNAKRHPDMHMPCQATGVCMDCSSPDRICNTWTITEKSYPKGRIKVILIDEVLGL</sequence>